<dbReference type="GO" id="GO:0008887">
    <property type="term" value="F:glycerate kinase activity"/>
    <property type="evidence" value="ECO:0007669"/>
    <property type="project" value="UniProtKB-UniRule"/>
</dbReference>
<dbReference type="GO" id="GO:0031388">
    <property type="term" value="P:organic acid phosphorylation"/>
    <property type="evidence" value="ECO:0007669"/>
    <property type="project" value="UniProtKB-UniRule"/>
</dbReference>
<comment type="similarity">
    <text evidence="1 4">Belongs to the glycerate kinase type-1 family.</text>
</comment>
<keyword evidence="6" id="KW-1185">Reference proteome</keyword>
<dbReference type="EMBL" id="JACRTL010000002">
    <property type="protein sequence ID" value="MBC8610513.1"/>
    <property type="molecule type" value="Genomic_DNA"/>
</dbReference>
<proteinExistence type="inferred from homology"/>
<dbReference type="RefSeq" id="WP_154825457.1">
    <property type="nucleotide sequence ID" value="NZ_JACRTL010000002.1"/>
</dbReference>
<dbReference type="Gene3D" id="3.90.1510.10">
    <property type="entry name" value="Glycerate kinase, domain 2"/>
    <property type="match status" value="1"/>
</dbReference>
<evidence type="ECO:0000313" key="5">
    <source>
        <dbReference type="EMBL" id="MBC8610513.1"/>
    </source>
</evidence>
<reference evidence="5" key="1">
    <citation type="submission" date="2020-08" db="EMBL/GenBank/DDBJ databases">
        <title>Genome public.</title>
        <authorList>
            <person name="Liu C."/>
            <person name="Sun Q."/>
        </authorList>
    </citation>
    <scope>NUCLEOTIDE SEQUENCE</scope>
    <source>
        <strain evidence="5">NSJ-15</strain>
    </source>
</reference>
<comment type="caution">
    <text evidence="5">The sequence shown here is derived from an EMBL/GenBank/DDBJ whole genome shotgun (WGS) entry which is preliminary data.</text>
</comment>
<evidence type="ECO:0000256" key="3">
    <source>
        <dbReference type="ARBA" id="ARBA00022777"/>
    </source>
</evidence>
<dbReference type="NCBIfam" id="TIGR00045">
    <property type="entry name" value="glycerate kinase"/>
    <property type="match status" value="1"/>
</dbReference>
<dbReference type="Gene3D" id="3.40.50.10350">
    <property type="entry name" value="Glycerate kinase, domain 1"/>
    <property type="match status" value="1"/>
</dbReference>
<dbReference type="InterPro" id="IPR018193">
    <property type="entry name" value="Glyc_kinase_flavodox-like_fold"/>
</dbReference>
<accession>A0A8J6TUE2</accession>
<keyword evidence="2 4" id="KW-0808">Transferase</keyword>
<evidence type="ECO:0000256" key="4">
    <source>
        <dbReference type="PIRNR" id="PIRNR006078"/>
    </source>
</evidence>
<dbReference type="PANTHER" id="PTHR21599">
    <property type="entry name" value="GLYCERATE KINASE"/>
    <property type="match status" value="1"/>
</dbReference>
<sequence length="376" mass="40086">MQRFIIIPDSFKGTISSIEICEIIRQKAQLIFPDCDVVTLPVADGGEGTVDCFLQAMPGEKVSCQVTGPWFEQVDSFYGMFGKTAVIEMAAAAGLPMVEDRKDPSKTTTYGVGELMKHAMEHGATEIVLGMGGSCTTDGGCGCAAALGAKFYREDGSEFVPVGENLDQIARVDLQEVEKLCKGVSITAMCDVENPMYGSRGAAYVFGPQKGAGPRMVEMLDQNLKALAKIMEEQLGLAGLPQQEGAGAAGAFGAGAVAFLGAKLNSGIETVLDHVHFDEHLKTADAVFTGEGRFDSQSLDGKVISGVARRTKAAEVPLYVIAGDLARDIPDAYSRGVTAMFSINRNAIPFEEAKKHSKEDLAFMAENIFRLMRGGK</sequence>
<name>A0A8J6TUE2_9FIRM</name>
<dbReference type="InterPro" id="IPR004381">
    <property type="entry name" value="Glycerate_kinase"/>
</dbReference>
<dbReference type="SUPFAM" id="SSF110738">
    <property type="entry name" value="Glycerate kinase I"/>
    <property type="match status" value="1"/>
</dbReference>
<keyword evidence="3 4" id="KW-0418">Kinase</keyword>
<dbReference type="PIRSF" id="PIRSF006078">
    <property type="entry name" value="GlxK"/>
    <property type="match status" value="1"/>
</dbReference>
<dbReference type="InterPro" id="IPR018197">
    <property type="entry name" value="Glycerate_kinase_RE-like"/>
</dbReference>
<organism evidence="5 6">
    <name type="scientific">Massiliimalia timonensis</name>
    <dbReference type="NCBI Taxonomy" id="1987501"/>
    <lineage>
        <taxon>Bacteria</taxon>
        <taxon>Bacillati</taxon>
        <taxon>Bacillota</taxon>
        <taxon>Clostridia</taxon>
        <taxon>Eubacteriales</taxon>
        <taxon>Oscillospiraceae</taxon>
        <taxon>Massiliimalia</taxon>
    </lineage>
</organism>
<evidence type="ECO:0000256" key="2">
    <source>
        <dbReference type="ARBA" id="ARBA00022679"/>
    </source>
</evidence>
<dbReference type="Proteomes" id="UP000632659">
    <property type="component" value="Unassembled WGS sequence"/>
</dbReference>
<evidence type="ECO:0000313" key="6">
    <source>
        <dbReference type="Proteomes" id="UP000632659"/>
    </source>
</evidence>
<gene>
    <name evidence="5" type="ORF">H8702_05180</name>
</gene>
<dbReference type="PANTHER" id="PTHR21599:SF0">
    <property type="entry name" value="GLYCERATE KINASE"/>
    <property type="match status" value="1"/>
</dbReference>
<dbReference type="InterPro" id="IPR036129">
    <property type="entry name" value="Glycerate_kinase_sf"/>
</dbReference>
<dbReference type="AlphaFoldDB" id="A0A8J6TUE2"/>
<protein>
    <submittedName>
        <fullName evidence="5">Glycerate kinase</fullName>
    </submittedName>
</protein>
<dbReference type="Pfam" id="PF02595">
    <property type="entry name" value="Gly_kinase"/>
    <property type="match status" value="1"/>
</dbReference>
<evidence type="ECO:0000256" key="1">
    <source>
        <dbReference type="ARBA" id="ARBA00006284"/>
    </source>
</evidence>